<evidence type="ECO:0000313" key="6">
    <source>
        <dbReference type="EMBL" id="CAD5119514.1"/>
    </source>
</evidence>
<evidence type="ECO:0000256" key="2">
    <source>
        <dbReference type="ARBA" id="ARBA00022525"/>
    </source>
</evidence>
<evidence type="ECO:0000256" key="4">
    <source>
        <dbReference type="SAM" id="SignalP"/>
    </source>
</evidence>
<keyword evidence="7" id="KW-1185">Reference proteome</keyword>
<organism evidence="6 7">
    <name type="scientific">Dimorphilus gyrociliatus</name>
    <dbReference type="NCBI Taxonomy" id="2664684"/>
    <lineage>
        <taxon>Eukaryota</taxon>
        <taxon>Metazoa</taxon>
        <taxon>Spiralia</taxon>
        <taxon>Lophotrochozoa</taxon>
        <taxon>Annelida</taxon>
        <taxon>Polychaeta</taxon>
        <taxon>Polychaeta incertae sedis</taxon>
        <taxon>Dinophilidae</taxon>
        <taxon>Dimorphilus</taxon>
    </lineage>
</organism>
<dbReference type="PANTHER" id="PTHR15427">
    <property type="entry name" value="EMILIN ELASTIN MICROFIBRIL INTERFACE-LOCATED PROTEIN ELASTIN MICROFIBRIL INTERFACER"/>
    <property type="match status" value="1"/>
</dbReference>
<evidence type="ECO:0000256" key="3">
    <source>
        <dbReference type="SAM" id="MobiDB-lite"/>
    </source>
</evidence>
<evidence type="ECO:0000313" key="7">
    <source>
        <dbReference type="Proteomes" id="UP000549394"/>
    </source>
</evidence>
<feature type="signal peptide" evidence="4">
    <location>
        <begin position="1"/>
        <end position="25"/>
    </location>
</feature>
<feature type="domain" description="C1q" evidence="5">
    <location>
        <begin position="96"/>
        <end position="231"/>
    </location>
</feature>
<dbReference type="SUPFAM" id="SSF49842">
    <property type="entry name" value="TNF-like"/>
    <property type="match status" value="1"/>
</dbReference>
<dbReference type="GO" id="GO:0005576">
    <property type="term" value="C:extracellular region"/>
    <property type="evidence" value="ECO:0007669"/>
    <property type="project" value="UniProtKB-SubCell"/>
</dbReference>
<dbReference type="InterPro" id="IPR001073">
    <property type="entry name" value="C1q_dom"/>
</dbReference>
<dbReference type="PANTHER" id="PTHR15427:SF50">
    <property type="entry name" value="COMPLEMENT C1Q TUMOR NECROSIS FACTOR-RELATED PROTEIN 2-LIKE"/>
    <property type="match status" value="1"/>
</dbReference>
<feature type="region of interest" description="Disordered" evidence="3">
    <location>
        <begin position="62"/>
        <end position="92"/>
    </location>
</feature>
<accession>A0A7I8VTE9</accession>
<dbReference type="AlphaFoldDB" id="A0A7I8VTE9"/>
<dbReference type="Pfam" id="PF00386">
    <property type="entry name" value="C1q"/>
    <property type="match status" value="1"/>
</dbReference>
<evidence type="ECO:0000256" key="1">
    <source>
        <dbReference type="ARBA" id="ARBA00004613"/>
    </source>
</evidence>
<dbReference type="SMART" id="SM00110">
    <property type="entry name" value="C1Q"/>
    <property type="match status" value="1"/>
</dbReference>
<comment type="subcellular location">
    <subcellularLocation>
        <location evidence="1">Secreted</location>
    </subcellularLocation>
</comment>
<dbReference type="OrthoDB" id="10071402at2759"/>
<dbReference type="InterPro" id="IPR008983">
    <property type="entry name" value="Tumour_necrosis_fac-like_dom"/>
</dbReference>
<reference evidence="6 7" key="1">
    <citation type="submission" date="2020-08" db="EMBL/GenBank/DDBJ databases">
        <authorList>
            <person name="Hejnol A."/>
        </authorList>
    </citation>
    <scope>NUCLEOTIDE SEQUENCE [LARGE SCALE GENOMIC DNA]</scope>
</reference>
<keyword evidence="4" id="KW-0732">Signal</keyword>
<protein>
    <submittedName>
        <fullName evidence="6">DgyrCDS8117</fullName>
    </submittedName>
</protein>
<dbReference type="InterPro" id="IPR050392">
    <property type="entry name" value="Collagen/C1q_domain"/>
</dbReference>
<dbReference type="EMBL" id="CAJFCJ010000010">
    <property type="protein sequence ID" value="CAD5119514.1"/>
    <property type="molecule type" value="Genomic_DNA"/>
</dbReference>
<gene>
    <name evidence="6" type="ORF">DGYR_LOCUS7745</name>
</gene>
<proteinExistence type="predicted"/>
<evidence type="ECO:0000259" key="5">
    <source>
        <dbReference type="PROSITE" id="PS50871"/>
    </source>
</evidence>
<dbReference type="Proteomes" id="UP000549394">
    <property type="component" value="Unassembled WGS sequence"/>
</dbReference>
<name>A0A7I8VTE9_9ANNE</name>
<feature type="chain" id="PRO_5029522235" evidence="4">
    <location>
        <begin position="26"/>
        <end position="240"/>
    </location>
</feature>
<comment type="caution">
    <text evidence="6">The sequence shown here is derived from an EMBL/GenBank/DDBJ whole genome shotgun (WGS) entry which is preliminary data.</text>
</comment>
<dbReference type="PROSITE" id="PS50871">
    <property type="entry name" value="C1Q"/>
    <property type="match status" value="1"/>
</dbReference>
<dbReference type="Gene3D" id="1.20.5.320">
    <property type="entry name" value="6-Phosphogluconate Dehydrogenase, domain 3"/>
    <property type="match status" value="1"/>
</dbReference>
<dbReference type="PRINTS" id="PR00007">
    <property type="entry name" value="COMPLEMNTC1Q"/>
</dbReference>
<sequence length="240" mass="26541">MHWIRLICSITFMITLLSVSVPVDARKKRDKEKKKRKDLVENGKCQLQVACEEFGDYSVRVPVKGPRGPQGLPGEKGSRGEAGNPGSIGTPGIPAPERRAVAFYAGLRMNAGKEDGGKTVKFDKVISNIGDAYEPNTGRFTALDGGVYKFDVVISAQGRHKAAVDLLKNGKNIVSIWAESIPYWSTASNNAILYLKRGDYVEVRLREKAPYLHGYMYSTFSGHMLYENSIIDKDIIEAKL</sequence>
<keyword evidence="2" id="KW-0964">Secreted</keyword>
<dbReference type="Gene3D" id="2.60.120.40">
    <property type="match status" value="1"/>
</dbReference>